<evidence type="ECO:0000256" key="4">
    <source>
        <dbReference type="HAMAP-Rule" id="MF_00470"/>
    </source>
</evidence>
<evidence type="ECO:0000256" key="3">
    <source>
        <dbReference type="ARBA" id="ARBA00023239"/>
    </source>
</evidence>
<reference evidence="6" key="1">
    <citation type="submission" date="2017-10" db="EMBL/GenBank/DDBJ databases">
        <title>Kefir isolates.</title>
        <authorList>
            <person name="Kim Y."/>
            <person name="Blasche S."/>
        </authorList>
    </citation>
    <scope>NUCLEOTIDE SEQUENCE [LARGE SCALE GENOMIC DNA]</scope>
    <source>
        <strain evidence="6">OG2-2</strain>
    </source>
</reference>
<comment type="caution">
    <text evidence="6">The sequence shown here is derived from an EMBL/GenBank/DDBJ whole genome shotgun (WGS) entry which is preliminary data.</text>
</comment>
<dbReference type="Gene3D" id="3.20.20.120">
    <property type="entry name" value="Enolase-like C-terminal domain"/>
    <property type="match status" value="1"/>
</dbReference>
<evidence type="ECO:0000259" key="5">
    <source>
        <dbReference type="SMART" id="SM00922"/>
    </source>
</evidence>
<feature type="binding site" evidence="4">
    <location>
        <position position="180"/>
    </location>
    <ligand>
        <name>Mg(2+)</name>
        <dbReference type="ChEBI" id="CHEBI:18420"/>
    </ligand>
</feature>
<dbReference type="PANTHER" id="PTHR48073:SF2">
    <property type="entry name" value="O-SUCCINYLBENZOATE SYNTHASE"/>
    <property type="match status" value="1"/>
</dbReference>
<comment type="catalytic activity">
    <reaction evidence="4">
        <text>(1R,6R)-6-hydroxy-2-succinyl-cyclohexa-2,4-diene-1-carboxylate = 2-succinylbenzoate + H2O</text>
        <dbReference type="Rhea" id="RHEA:10196"/>
        <dbReference type="ChEBI" id="CHEBI:15377"/>
        <dbReference type="ChEBI" id="CHEBI:18325"/>
        <dbReference type="ChEBI" id="CHEBI:58689"/>
        <dbReference type="EC" id="4.2.1.113"/>
    </reaction>
</comment>
<dbReference type="SFLD" id="SFLDF00009">
    <property type="entry name" value="o-succinylbenzoate_synthase"/>
    <property type="match status" value="1"/>
</dbReference>
<organism evidence="6 7">
    <name type="scientific">Rothia dentocariosa</name>
    <dbReference type="NCBI Taxonomy" id="2047"/>
    <lineage>
        <taxon>Bacteria</taxon>
        <taxon>Bacillati</taxon>
        <taxon>Actinomycetota</taxon>
        <taxon>Actinomycetes</taxon>
        <taxon>Micrococcales</taxon>
        <taxon>Micrococcaceae</taxon>
        <taxon>Rothia</taxon>
    </lineage>
</organism>
<dbReference type="RefSeq" id="WP_098042485.1">
    <property type="nucleotide sequence ID" value="NZ_CAURLQ010000010.1"/>
</dbReference>
<feature type="active site" description="Proton donor" evidence="4">
    <location>
        <position position="124"/>
    </location>
</feature>
<dbReference type="SUPFAM" id="SSF51604">
    <property type="entry name" value="Enolase C-terminal domain-like"/>
    <property type="match status" value="1"/>
</dbReference>
<dbReference type="UniPathway" id="UPA00079"/>
<dbReference type="Pfam" id="PF18374">
    <property type="entry name" value="Enolase_like_N"/>
    <property type="match status" value="1"/>
</dbReference>
<feature type="binding site" evidence="4">
    <location>
        <position position="208"/>
    </location>
    <ligand>
        <name>Mg(2+)</name>
        <dbReference type="ChEBI" id="CHEBI:18420"/>
    </ligand>
</feature>
<dbReference type="UniPathway" id="UPA01057">
    <property type="reaction ID" value="UER00165"/>
</dbReference>
<comment type="function">
    <text evidence="4">Converts 2-succinyl-6-hydroxy-2,4-cyclohexadiene-1-carboxylate (SHCHC) to 2-succinylbenzoate (OSB).</text>
</comment>
<dbReference type="InterPro" id="IPR029065">
    <property type="entry name" value="Enolase_C-like"/>
</dbReference>
<keyword evidence="3 4" id="KW-0456">Lyase</keyword>
<evidence type="ECO:0000313" key="7">
    <source>
        <dbReference type="Proteomes" id="UP000219947"/>
    </source>
</evidence>
<comment type="pathway">
    <text evidence="4">Quinol/quinone metabolism; menaquinone biosynthesis.</text>
</comment>
<accession>A0A2A8D8S0</accession>
<dbReference type="CDD" id="cd03320">
    <property type="entry name" value="OSBS"/>
    <property type="match status" value="1"/>
</dbReference>
<protein>
    <recommendedName>
        <fullName evidence="4">o-succinylbenzoate synthase</fullName>
        <shortName evidence="4">OSB synthase</shortName>
        <shortName evidence="4">OSBS</shortName>
        <ecNumber evidence="4">4.2.1.113</ecNumber>
    </recommendedName>
    <alternativeName>
        <fullName evidence="4">4-(2'-carboxyphenyl)-4-oxybutyric acid synthase</fullName>
    </alternativeName>
    <alternativeName>
        <fullName evidence="4">o-succinylbenzoic acid synthase</fullName>
    </alternativeName>
</protein>
<dbReference type="AlphaFoldDB" id="A0A2A8D8S0"/>
<dbReference type="InterPro" id="IPR013342">
    <property type="entry name" value="Mandelate_racemase_C"/>
</dbReference>
<dbReference type="GO" id="GO:0009234">
    <property type="term" value="P:menaquinone biosynthetic process"/>
    <property type="evidence" value="ECO:0007669"/>
    <property type="project" value="UniProtKB-UniRule"/>
</dbReference>
<feature type="domain" description="Mandelate racemase/muconate lactonizing enzyme C-terminal" evidence="5">
    <location>
        <begin position="104"/>
        <end position="199"/>
    </location>
</feature>
<keyword evidence="2 4" id="KW-0460">Magnesium</keyword>
<dbReference type="SFLD" id="SFLDS00001">
    <property type="entry name" value="Enolase"/>
    <property type="match status" value="1"/>
</dbReference>
<name>A0A2A8D8S0_9MICC</name>
<gene>
    <name evidence="4" type="primary">menC</name>
    <name evidence="6" type="ORF">CRM92_04915</name>
</gene>
<dbReference type="Proteomes" id="UP000219947">
    <property type="component" value="Unassembled WGS sequence"/>
</dbReference>
<dbReference type="GO" id="GO:0043748">
    <property type="term" value="F:O-succinylbenzoate synthase activity"/>
    <property type="evidence" value="ECO:0007669"/>
    <property type="project" value="UniProtKB-EC"/>
</dbReference>
<proteinExistence type="inferred from homology"/>
<sequence>MSSVPPLGYGFITEGLALPPLEQVLRSVRVVDIPMRVTFRSVNRRQSALIQGPAGWGEFAPFLEYDDHEAAAWLACALESAWLGAPPARRATIPVNATLPAVSAERVPEVLNNYRGTIHELKIKVAEKGQTLDDDIARVAAARRALPNARLKVDANAGWSVPEALEALAALNEYDLLYAEQPVATVDELAQVRALVREHGLSMLIAADESVRKASDPLKVAQAHAADVLIVKAAPLGGARRALKIVEQAGLPAVVSSALESSVGIATGVSLAAALPNLPYACGLSTVSLMSADVTEDSLLTRDGELQMRRVAPMESALRRVEAESEVRDAWVERIRRCYLVLQEALHTSL</sequence>
<feature type="binding site" evidence="4">
    <location>
        <position position="154"/>
    </location>
    <ligand>
        <name>Mg(2+)</name>
        <dbReference type="ChEBI" id="CHEBI:18420"/>
    </ligand>
</feature>
<evidence type="ECO:0000256" key="2">
    <source>
        <dbReference type="ARBA" id="ARBA00022842"/>
    </source>
</evidence>
<dbReference type="SFLD" id="SFLDG00180">
    <property type="entry name" value="muconate_cycloisomerase"/>
    <property type="match status" value="1"/>
</dbReference>
<feature type="active site" description="Proton acceptor" evidence="4">
    <location>
        <position position="232"/>
    </location>
</feature>
<dbReference type="SMART" id="SM00922">
    <property type="entry name" value="MR_MLE"/>
    <property type="match status" value="1"/>
</dbReference>
<dbReference type="PANTHER" id="PTHR48073">
    <property type="entry name" value="O-SUCCINYLBENZOATE SYNTHASE-RELATED"/>
    <property type="match status" value="1"/>
</dbReference>
<evidence type="ECO:0000313" key="6">
    <source>
        <dbReference type="EMBL" id="PEN17349.1"/>
    </source>
</evidence>
<dbReference type="InterPro" id="IPR010196">
    <property type="entry name" value="OSB_synthase_MenC1"/>
</dbReference>
<comment type="similarity">
    <text evidence="4">Belongs to the mandelate racemase/muconate lactonizing enzyme family. MenC type 1 subfamily.</text>
</comment>
<dbReference type="EMBL" id="PDEV01000001">
    <property type="protein sequence ID" value="PEN17349.1"/>
    <property type="molecule type" value="Genomic_DNA"/>
</dbReference>
<evidence type="ECO:0000256" key="1">
    <source>
        <dbReference type="ARBA" id="ARBA00022723"/>
    </source>
</evidence>
<keyword evidence="4" id="KW-0474">Menaquinone biosynthesis</keyword>
<comment type="cofactor">
    <cofactor evidence="4">
        <name>a divalent metal cation</name>
        <dbReference type="ChEBI" id="CHEBI:60240"/>
    </cofactor>
</comment>
<dbReference type="HAMAP" id="MF_00470">
    <property type="entry name" value="MenC_1"/>
    <property type="match status" value="1"/>
</dbReference>
<keyword evidence="1 4" id="KW-0479">Metal-binding</keyword>
<keyword evidence="7" id="KW-1185">Reference proteome</keyword>
<dbReference type="InterPro" id="IPR036849">
    <property type="entry name" value="Enolase-like_C_sf"/>
</dbReference>
<dbReference type="NCBIfam" id="NF002782">
    <property type="entry name" value="PRK02901.1"/>
    <property type="match status" value="1"/>
</dbReference>
<dbReference type="GO" id="GO:0000287">
    <property type="term" value="F:magnesium ion binding"/>
    <property type="evidence" value="ECO:0007669"/>
    <property type="project" value="UniProtKB-UniRule"/>
</dbReference>
<dbReference type="EC" id="4.2.1.113" evidence="4"/>
<dbReference type="Pfam" id="PF13378">
    <property type="entry name" value="MR_MLE_C"/>
    <property type="match status" value="1"/>
</dbReference>
<comment type="pathway">
    <text evidence="4">Quinol/quinone metabolism; 1,4-dihydroxy-2-naphthoate biosynthesis; 1,4-dihydroxy-2-naphthoate from chorismate: step 4/7.</text>
</comment>